<dbReference type="SUPFAM" id="SSF52283">
    <property type="entry name" value="Formate/glycerate dehydrogenase catalytic domain-like"/>
    <property type="match status" value="1"/>
</dbReference>
<comment type="caution">
    <text evidence="7">The sequence shown here is derived from an EMBL/GenBank/DDBJ whole genome shotgun (WGS) entry which is preliminary data.</text>
</comment>
<keyword evidence="8" id="KW-1185">Reference proteome</keyword>
<dbReference type="CDD" id="cd12162">
    <property type="entry name" value="2-Hacid_dh_4"/>
    <property type="match status" value="1"/>
</dbReference>
<protein>
    <submittedName>
        <fullName evidence="7">Glycerate dehydrogenase</fullName>
    </submittedName>
</protein>
<dbReference type="GO" id="GO:0016616">
    <property type="term" value="F:oxidoreductase activity, acting on the CH-OH group of donors, NAD or NADP as acceptor"/>
    <property type="evidence" value="ECO:0007669"/>
    <property type="project" value="InterPro"/>
</dbReference>
<dbReference type="PANTHER" id="PTHR43761:SF1">
    <property type="entry name" value="D-ISOMER SPECIFIC 2-HYDROXYACID DEHYDROGENASE CATALYTIC DOMAIN-CONTAINING PROTEIN-RELATED"/>
    <property type="match status" value="1"/>
</dbReference>
<dbReference type="InterPro" id="IPR036291">
    <property type="entry name" value="NAD(P)-bd_dom_sf"/>
</dbReference>
<dbReference type="InterPro" id="IPR006139">
    <property type="entry name" value="D-isomer_2_OHA_DH_cat_dom"/>
</dbReference>
<dbReference type="InterPro" id="IPR029753">
    <property type="entry name" value="D-isomer_DH_CS"/>
</dbReference>
<dbReference type="GO" id="GO:0051287">
    <property type="term" value="F:NAD binding"/>
    <property type="evidence" value="ECO:0007669"/>
    <property type="project" value="InterPro"/>
</dbReference>
<evidence type="ECO:0000256" key="3">
    <source>
        <dbReference type="ARBA" id="ARBA00023027"/>
    </source>
</evidence>
<keyword evidence="2 4" id="KW-0560">Oxidoreductase</keyword>
<dbReference type="InterPro" id="IPR006140">
    <property type="entry name" value="D-isomer_DH_NAD-bd"/>
</dbReference>
<reference evidence="7 8" key="1">
    <citation type="submission" date="2019-07" db="EMBL/GenBank/DDBJ databases">
        <title>Whole genome shotgun sequence of Microvirga aerophila NBRC 106136.</title>
        <authorList>
            <person name="Hosoyama A."/>
            <person name="Uohara A."/>
            <person name="Ohji S."/>
            <person name="Ichikawa N."/>
        </authorList>
    </citation>
    <scope>NUCLEOTIDE SEQUENCE [LARGE SCALE GENOMIC DNA]</scope>
    <source>
        <strain evidence="7 8">NBRC 106136</strain>
    </source>
</reference>
<dbReference type="Pfam" id="PF02826">
    <property type="entry name" value="2-Hacid_dh_C"/>
    <property type="match status" value="1"/>
</dbReference>
<gene>
    <name evidence="7" type="ORF">MAE02_00800</name>
</gene>
<name>A0A512BKB0_9HYPH</name>
<evidence type="ECO:0000313" key="7">
    <source>
        <dbReference type="EMBL" id="GEO12384.1"/>
    </source>
</evidence>
<proteinExistence type="inferred from homology"/>
<dbReference type="Proteomes" id="UP000321085">
    <property type="component" value="Unassembled WGS sequence"/>
</dbReference>
<dbReference type="PANTHER" id="PTHR43761">
    <property type="entry name" value="D-ISOMER SPECIFIC 2-HYDROXYACID DEHYDROGENASE FAMILY PROTEIN (AFU_ORTHOLOGUE AFUA_1G13630)"/>
    <property type="match status" value="1"/>
</dbReference>
<accession>A0A512BKB0</accession>
<dbReference type="PROSITE" id="PS00670">
    <property type="entry name" value="D_2_HYDROXYACID_DH_2"/>
    <property type="match status" value="1"/>
</dbReference>
<feature type="domain" description="D-isomer specific 2-hydroxyacid dehydrogenase NAD-binding" evidence="6">
    <location>
        <begin position="115"/>
        <end position="295"/>
    </location>
</feature>
<organism evidence="7 8">
    <name type="scientific">Microvirga aerophila</name>
    <dbReference type="NCBI Taxonomy" id="670291"/>
    <lineage>
        <taxon>Bacteria</taxon>
        <taxon>Pseudomonadati</taxon>
        <taxon>Pseudomonadota</taxon>
        <taxon>Alphaproteobacteria</taxon>
        <taxon>Hyphomicrobiales</taxon>
        <taxon>Methylobacteriaceae</taxon>
        <taxon>Microvirga</taxon>
    </lineage>
</organism>
<evidence type="ECO:0000259" key="6">
    <source>
        <dbReference type="Pfam" id="PF02826"/>
    </source>
</evidence>
<dbReference type="AlphaFoldDB" id="A0A512BKB0"/>
<evidence type="ECO:0000256" key="2">
    <source>
        <dbReference type="ARBA" id="ARBA00023002"/>
    </source>
</evidence>
<feature type="domain" description="D-isomer specific 2-hydroxyacid dehydrogenase catalytic" evidence="5">
    <location>
        <begin position="34"/>
        <end position="325"/>
    </location>
</feature>
<comment type="similarity">
    <text evidence="1 4">Belongs to the D-isomer specific 2-hydroxyacid dehydrogenase family.</text>
</comment>
<dbReference type="EMBL" id="BJYU01000001">
    <property type="protein sequence ID" value="GEO12384.1"/>
    <property type="molecule type" value="Genomic_DNA"/>
</dbReference>
<dbReference type="SUPFAM" id="SSF51735">
    <property type="entry name" value="NAD(P)-binding Rossmann-fold domains"/>
    <property type="match status" value="1"/>
</dbReference>
<sequence>MNHQPSVRPARIVFLDRETLSPETRLRPPAFPHELVTFDKTAPDEVASRIADADIVITNKAPVRRAALDGASELRLIAVAATGTDVVDVAACAERGIAVSNIRNYAINTVPEHTFALMLALRRSILAYADSVRRGRWQEAGQFCFFDHPIRDLSGSTLGIIGDGVLGRAVADIARGFGMRVLFSAYKGSTGMGPLYTPFEDVLRQSDIITLHSPLMASTRNMISGPEFALMEQRPLIINTARGGLVDEAALAEALTSGRISGAAFDVVTAEPPAADHPFMRLVDRPDFILTPHVAWASSEAIQGLTDQLFDNIDAFWAGSPRNLVTIG</sequence>
<dbReference type="Pfam" id="PF00389">
    <property type="entry name" value="2-Hacid_dh"/>
    <property type="match status" value="1"/>
</dbReference>
<dbReference type="Gene3D" id="3.40.50.720">
    <property type="entry name" value="NAD(P)-binding Rossmann-like Domain"/>
    <property type="match status" value="2"/>
</dbReference>
<dbReference type="OrthoDB" id="9793626at2"/>
<evidence type="ECO:0000313" key="8">
    <source>
        <dbReference type="Proteomes" id="UP000321085"/>
    </source>
</evidence>
<keyword evidence="3" id="KW-0520">NAD</keyword>
<evidence type="ECO:0000256" key="1">
    <source>
        <dbReference type="ARBA" id="ARBA00005854"/>
    </source>
</evidence>
<dbReference type="RefSeq" id="WP_114184291.1">
    <property type="nucleotide sequence ID" value="NZ_BJYU01000001.1"/>
</dbReference>
<evidence type="ECO:0000259" key="5">
    <source>
        <dbReference type="Pfam" id="PF00389"/>
    </source>
</evidence>
<evidence type="ECO:0000256" key="4">
    <source>
        <dbReference type="RuleBase" id="RU003719"/>
    </source>
</evidence>
<dbReference type="InterPro" id="IPR050418">
    <property type="entry name" value="D-iso_2-hydroxyacid_DH_PdxB"/>
</dbReference>